<dbReference type="PaxDb" id="411902-CLOBOL_06184"/>
<evidence type="ECO:0000313" key="3">
    <source>
        <dbReference type="EMBL" id="EDP13619.1"/>
    </source>
</evidence>
<proteinExistence type="predicted"/>
<dbReference type="AlphaFoldDB" id="A8S1V8"/>
<dbReference type="Pfam" id="PF13308">
    <property type="entry name" value="YARHG"/>
    <property type="match status" value="1"/>
</dbReference>
<dbReference type="Pfam" id="PF14628">
    <property type="entry name" value="DUF4454"/>
    <property type="match status" value="1"/>
</dbReference>
<dbReference type="EMBL" id="ABCC02000047">
    <property type="protein sequence ID" value="EDP13619.1"/>
    <property type="molecule type" value="Genomic_DNA"/>
</dbReference>
<dbReference type="HOGENOM" id="CLU_038458_0_0_9"/>
<protein>
    <recommendedName>
        <fullName evidence="2">YARHG domain-containing protein</fullName>
    </recommendedName>
</protein>
<comment type="caution">
    <text evidence="3">The sequence shown here is derived from an EMBL/GenBank/DDBJ whole genome shotgun (WGS) entry which is preliminary data.</text>
</comment>
<feature type="region of interest" description="Disordered" evidence="1">
    <location>
        <begin position="29"/>
        <end position="71"/>
    </location>
</feature>
<evidence type="ECO:0000313" key="4">
    <source>
        <dbReference type="Proteomes" id="UP000005396"/>
    </source>
</evidence>
<feature type="domain" description="YARHG" evidence="2">
    <location>
        <begin position="233"/>
        <end position="318"/>
    </location>
</feature>
<feature type="compositionally biased region" description="Polar residues" evidence="1">
    <location>
        <begin position="30"/>
        <end position="46"/>
    </location>
</feature>
<evidence type="ECO:0000259" key="2">
    <source>
        <dbReference type="SMART" id="SM01324"/>
    </source>
</evidence>
<sequence>MIRRQIVRAGWAAMVLLVLTSCGMKDRKQTYPQDEGVTQQQEQAGGQSEKHEASGTEPGLSRKPVAGGGGNAVGAGNASAAGNAGTAGGTGAAGNAAPAGGAEPERPGTAVRAVQNLEACNQLITGSFFKAGDIRCGLSFELTGEGWESDRLKCVFTLPDEMHTSYYDSMRTAEILTEKGKKAYKITPETMEEVPRVPALTYTIKFAMDDESDPHISVKGEGGLAGDYYLFEDSLTFPDVFSRYLSRADLCLWPTENLWLLRNEIYAANGRQFKSDVLSRYFSEKRWYRGIIEPDSFSDSILSDVESGNISLIQKMENDTDRDKLDGRNQYGLEDLPPAPYLQYLGRYDETGLSGDLSQARDMGAYYAVPGEISVPASITREQLQTVLEGGQVRVTLNELTGESRMLSLNPGQEDTLYGFLLYEAGEEPAGQGYETGIRPDYNTDEYHLWQTSWDTVMKTVYKGDIYIMKGAVSGADTGLLRASQYQHEIFPDPADPETGLVFCGQVTGNRLYYNSRGHFTAIYYLGD</sequence>
<name>A8S1V8_ENTBW</name>
<reference evidence="3 4" key="2">
    <citation type="submission" date="2007-09" db="EMBL/GenBank/DDBJ databases">
        <title>Draft genome sequence of Clostridium bolteae (ATCC BAA-613).</title>
        <authorList>
            <person name="Sudarsanam P."/>
            <person name="Ley R."/>
            <person name="Guruge J."/>
            <person name="Turnbaugh P.J."/>
            <person name="Mahowald M."/>
            <person name="Liep D."/>
            <person name="Gordon J."/>
        </authorList>
    </citation>
    <scope>NUCLEOTIDE SEQUENCE [LARGE SCALE GENOMIC DNA]</scope>
    <source>
        <strain evidence="4">ATCC BAA-613 / DSM 15670 / CCUG 46953 / JCM 12243 / WAL 16351</strain>
    </source>
</reference>
<dbReference type="InterPro" id="IPR025582">
    <property type="entry name" value="YARHG_dom"/>
</dbReference>
<reference evidence="3 4" key="1">
    <citation type="submission" date="2007-08" db="EMBL/GenBank/DDBJ databases">
        <authorList>
            <person name="Fulton L."/>
            <person name="Clifton S."/>
            <person name="Fulton B."/>
            <person name="Xu J."/>
            <person name="Minx P."/>
            <person name="Pepin K.H."/>
            <person name="Johnson M."/>
            <person name="Thiruvilangam P."/>
            <person name="Bhonagiri V."/>
            <person name="Nash W.E."/>
            <person name="Mardis E.R."/>
            <person name="Wilson R.K."/>
        </authorList>
    </citation>
    <scope>NUCLEOTIDE SEQUENCE [LARGE SCALE GENOMIC DNA]</scope>
    <source>
        <strain evidence="4">ATCC BAA-613 / DSM 15670 / CCUG 46953 / JCM 12243 / WAL 16351</strain>
    </source>
</reference>
<dbReference type="Gene3D" id="1.20.58.1690">
    <property type="match status" value="1"/>
</dbReference>
<dbReference type="PROSITE" id="PS51257">
    <property type="entry name" value="PROKAR_LIPOPROTEIN"/>
    <property type="match status" value="1"/>
</dbReference>
<dbReference type="InterPro" id="IPR038434">
    <property type="entry name" value="YARHG_sf"/>
</dbReference>
<dbReference type="Proteomes" id="UP000005396">
    <property type="component" value="Unassembled WGS sequence"/>
</dbReference>
<accession>A8S1V8</accession>
<organism evidence="3 4">
    <name type="scientific">Enterocloster bolteae (strain ATCC BAA-613 / DSM 15670 / CCUG 46953 / JCM 12243 / WAL 16351)</name>
    <name type="common">Clostridium bolteae</name>
    <dbReference type="NCBI Taxonomy" id="411902"/>
    <lineage>
        <taxon>Bacteria</taxon>
        <taxon>Bacillati</taxon>
        <taxon>Bacillota</taxon>
        <taxon>Clostridia</taxon>
        <taxon>Lachnospirales</taxon>
        <taxon>Lachnospiraceae</taxon>
        <taxon>Enterocloster</taxon>
    </lineage>
</organism>
<evidence type="ECO:0000256" key="1">
    <source>
        <dbReference type="SAM" id="MobiDB-lite"/>
    </source>
</evidence>
<gene>
    <name evidence="3" type="ORF">CLOBOL_06184</name>
</gene>
<feature type="region of interest" description="Disordered" evidence="1">
    <location>
        <begin position="87"/>
        <end position="109"/>
    </location>
</feature>
<dbReference type="SMART" id="SM01324">
    <property type="entry name" value="YARHG"/>
    <property type="match status" value="1"/>
</dbReference>
<feature type="compositionally biased region" description="Low complexity" evidence="1">
    <location>
        <begin position="93"/>
        <end position="102"/>
    </location>
</feature>
<dbReference type="InterPro" id="IPR028080">
    <property type="entry name" value="DUF4454"/>
</dbReference>
<dbReference type="eggNOG" id="COG1033">
    <property type="taxonomic scope" value="Bacteria"/>
</dbReference>